<dbReference type="PANTHER" id="PTHR24027">
    <property type="entry name" value="CADHERIN-23"/>
    <property type="match status" value="1"/>
</dbReference>
<evidence type="ECO:0000256" key="16">
    <source>
        <dbReference type="SAM" id="SignalP"/>
    </source>
</evidence>
<dbReference type="PROSITE" id="PS00232">
    <property type="entry name" value="CADHERIN_1"/>
    <property type="match status" value="2"/>
</dbReference>
<dbReference type="InterPro" id="IPR014868">
    <property type="entry name" value="Cadherin_pro_dom"/>
</dbReference>
<dbReference type="GO" id="GO:0005509">
    <property type="term" value="F:calcium ion binding"/>
    <property type="evidence" value="ECO:0007669"/>
    <property type="project" value="UniProtKB-UniRule"/>
</dbReference>
<dbReference type="PRINTS" id="PR00205">
    <property type="entry name" value="CADHERIN"/>
</dbReference>
<dbReference type="GO" id="GO:0044331">
    <property type="term" value="P:cell-cell adhesion mediated by cadherin"/>
    <property type="evidence" value="ECO:0007669"/>
    <property type="project" value="TreeGrafter"/>
</dbReference>
<dbReference type="SMART" id="SM01055">
    <property type="entry name" value="Cadherin_pro"/>
    <property type="match status" value="1"/>
</dbReference>
<dbReference type="FunFam" id="2.60.40.60:FF:000019">
    <property type="entry name" value="Cadherin 2"/>
    <property type="match status" value="1"/>
</dbReference>
<evidence type="ECO:0000256" key="13">
    <source>
        <dbReference type="RuleBase" id="RU003318"/>
    </source>
</evidence>
<sequence>MGLPRSCLRPLLFLLLEVGTLLADPTQPCSAGFTSKVFTFEVPDGDLPRGHVLGQVQFADCQGWKLASYTTEDANFRVLPNGTVLVQRQTRLHGQETTFAVHAWDSTGTRSSSALVTVLVRNKGPPSPKEEFEPASQAEVLYFSPAKPGLKRQKRDWVIPPISVPENERGPFPKNLVQIKSNRDKETKIFYSITGQGADSPPEGVFIIEKETGWMKVTQPLDREKIDKYHLLSHAVSENGKPVEEPMDIVVKVTDQNDNRPEFTQEVFRGSVLEGVTPGTSVMQVTATDADDGITQLNGVIAYSILSQVPEVPHKQMFAINKATGAISVIASGLDRERVSEYTLTLQAADLDGDGLTGTAVAVIEVADVNDNAPEFKEPTYSAEVPENEAGLEVVRLAVTDKDAVGSPAWLAEYNIVQGNEGNSFTISTDPETNEGILKTAKGLDFEAKKQYLLQVAVTNQAPFVVKLPTSTATVIINVKDVNEAPVFAPPIHKAEVSEDIPIGQKVTAYTAQDPDKMQSQKIKYSMGNDPADWLAIHPENGIITAKSSLDRESHFVKNDTYMAIVLAEDDGTPPATGTGTLLLTLLDVNDNGPEPDRREIIVCNSKPVPQMLRILDKDLPPNTSPFRAELLHNSEENWAVEMDNKGEIATLTLLQPLKQETYKVYLQLFDNQNMERLTVLTATVCDCEGHTEGCPGPQGTGIEAPIILAILGAILAVLIILLLLLLFVRRRKVVKEPLLLPEEDTRDNIFYYGEEGGGEEDQDYDLSQLHRGLDARPEVVLRNDVLPTLLPAPQYRPRPANPDEIGNFIHENLKAADTDPTAPPYDSLLVFDYEGSGSEAGSLSSLNSSSSDRDQDYDYLNDWGSRFKKLADMYGGGIDD</sequence>
<name>A0AA35KQ59_9SAUR</name>
<feature type="domain" description="Cadherin" evidence="17">
    <location>
        <begin position="264"/>
        <end position="376"/>
    </location>
</feature>
<keyword evidence="2" id="KW-1003">Cell membrane</keyword>
<proteinExistence type="predicted"/>
<dbReference type="GO" id="GO:0007156">
    <property type="term" value="P:homophilic cell adhesion via plasma membrane adhesion molecules"/>
    <property type="evidence" value="ECO:0007669"/>
    <property type="project" value="InterPro"/>
</dbReference>
<dbReference type="PROSITE" id="PS50268">
    <property type="entry name" value="CADHERIN_2"/>
    <property type="match status" value="5"/>
</dbReference>
<comment type="function">
    <text evidence="14">Cadherins are calcium-dependent cell adhesion proteins.</text>
</comment>
<dbReference type="GO" id="GO:0007043">
    <property type="term" value="P:cell-cell junction assembly"/>
    <property type="evidence" value="ECO:0007669"/>
    <property type="project" value="TreeGrafter"/>
</dbReference>
<evidence type="ECO:0000256" key="11">
    <source>
        <dbReference type="ARBA" id="ARBA00023180"/>
    </source>
</evidence>
<dbReference type="FunFam" id="2.60.40.60:FF:000027">
    <property type="entry name" value="Cadherin 2"/>
    <property type="match status" value="1"/>
</dbReference>
<dbReference type="GO" id="GO:0034332">
    <property type="term" value="P:adherens junction organization"/>
    <property type="evidence" value="ECO:0007669"/>
    <property type="project" value="TreeGrafter"/>
</dbReference>
<feature type="signal peptide" evidence="16">
    <location>
        <begin position="1"/>
        <end position="23"/>
    </location>
</feature>
<feature type="domain" description="Cadherin" evidence="17">
    <location>
        <begin position="377"/>
        <end position="488"/>
    </location>
</feature>
<accession>A0AA35KQ59</accession>
<dbReference type="Pfam" id="PF01049">
    <property type="entry name" value="CADH_Y-type_LIR"/>
    <property type="match status" value="1"/>
</dbReference>
<keyword evidence="10 15" id="KW-0472">Membrane</keyword>
<feature type="transmembrane region" description="Helical" evidence="15">
    <location>
        <begin position="707"/>
        <end position="729"/>
    </location>
</feature>
<dbReference type="GO" id="GO:0000902">
    <property type="term" value="P:cell morphogenesis"/>
    <property type="evidence" value="ECO:0007669"/>
    <property type="project" value="TreeGrafter"/>
</dbReference>
<keyword evidence="7 12" id="KW-0106">Calcium</keyword>
<organism evidence="18 19">
    <name type="scientific">Podarcis lilfordi</name>
    <name type="common">Lilford's wall lizard</name>
    <dbReference type="NCBI Taxonomy" id="74358"/>
    <lineage>
        <taxon>Eukaryota</taxon>
        <taxon>Metazoa</taxon>
        <taxon>Chordata</taxon>
        <taxon>Craniata</taxon>
        <taxon>Vertebrata</taxon>
        <taxon>Euteleostomi</taxon>
        <taxon>Lepidosauria</taxon>
        <taxon>Squamata</taxon>
        <taxon>Bifurcata</taxon>
        <taxon>Unidentata</taxon>
        <taxon>Episquamata</taxon>
        <taxon>Laterata</taxon>
        <taxon>Lacertibaenia</taxon>
        <taxon>Lacertidae</taxon>
        <taxon>Podarcis</taxon>
    </lineage>
</organism>
<feature type="chain" id="PRO_5041281818" evidence="16">
    <location>
        <begin position="24"/>
        <end position="881"/>
    </location>
</feature>
<dbReference type="GO" id="GO:0016339">
    <property type="term" value="P:calcium-dependent cell-cell adhesion via plasma membrane cell adhesion molecules"/>
    <property type="evidence" value="ECO:0007669"/>
    <property type="project" value="TreeGrafter"/>
</dbReference>
<dbReference type="PANTHER" id="PTHR24027:SF446">
    <property type="entry name" value="CADHERIN-3"/>
    <property type="match status" value="1"/>
</dbReference>
<evidence type="ECO:0000256" key="14">
    <source>
        <dbReference type="RuleBase" id="RU004357"/>
    </source>
</evidence>
<gene>
    <name evidence="18" type="ORF">PODLI_1B007921</name>
</gene>
<dbReference type="SUPFAM" id="SSF49313">
    <property type="entry name" value="Cadherin-like"/>
    <property type="match status" value="6"/>
</dbReference>
<dbReference type="Gene3D" id="4.10.900.10">
    <property type="entry name" value="TCF3-CBD (Catenin binding domain)"/>
    <property type="match status" value="1"/>
</dbReference>
<evidence type="ECO:0000313" key="18">
    <source>
        <dbReference type="EMBL" id="CAI5782300.1"/>
    </source>
</evidence>
<keyword evidence="11" id="KW-0325">Glycoprotein</keyword>
<dbReference type="InterPro" id="IPR015919">
    <property type="entry name" value="Cadherin-like_sf"/>
</dbReference>
<evidence type="ECO:0000256" key="2">
    <source>
        <dbReference type="ARBA" id="ARBA00022475"/>
    </source>
</evidence>
<dbReference type="AlphaFoldDB" id="A0AA35KQ59"/>
<evidence type="ECO:0000256" key="10">
    <source>
        <dbReference type="ARBA" id="ARBA00023136"/>
    </source>
</evidence>
<keyword evidence="3 13" id="KW-0812">Transmembrane</keyword>
<dbReference type="InterPro" id="IPR027397">
    <property type="entry name" value="Catenin-bd_sf"/>
</dbReference>
<dbReference type="InterPro" id="IPR000233">
    <property type="entry name" value="Cadherin_Y-type_LIR"/>
</dbReference>
<dbReference type="InterPro" id="IPR020894">
    <property type="entry name" value="Cadherin_CS"/>
</dbReference>
<keyword evidence="5 16" id="KW-0732">Signal</keyword>
<dbReference type="FunFam" id="2.60.40.60:FF:000031">
    <property type="entry name" value="Cadherin 3"/>
    <property type="match status" value="1"/>
</dbReference>
<reference evidence="18" key="1">
    <citation type="submission" date="2022-12" db="EMBL/GenBank/DDBJ databases">
        <authorList>
            <person name="Alioto T."/>
            <person name="Alioto T."/>
            <person name="Gomez Garrido J."/>
        </authorList>
    </citation>
    <scope>NUCLEOTIDE SEQUENCE</scope>
</reference>
<evidence type="ECO:0000256" key="8">
    <source>
        <dbReference type="ARBA" id="ARBA00022889"/>
    </source>
</evidence>
<evidence type="ECO:0000256" key="3">
    <source>
        <dbReference type="ARBA" id="ARBA00022692"/>
    </source>
</evidence>
<keyword evidence="4" id="KW-0479">Metal-binding</keyword>
<keyword evidence="6" id="KW-0677">Repeat</keyword>
<evidence type="ECO:0000259" key="17">
    <source>
        <dbReference type="PROSITE" id="PS50268"/>
    </source>
</evidence>
<protein>
    <submittedName>
        <fullName evidence="18">B-cadherin-like isoform X1</fullName>
    </submittedName>
</protein>
<dbReference type="SMART" id="SM00112">
    <property type="entry name" value="CA"/>
    <property type="match status" value="4"/>
</dbReference>
<dbReference type="FunFam" id="2.60.40.60:FF:000191">
    <property type="entry name" value="Cadherin 1"/>
    <property type="match status" value="1"/>
</dbReference>
<dbReference type="InterPro" id="IPR039808">
    <property type="entry name" value="Cadherin"/>
</dbReference>
<dbReference type="GO" id="GO:0016477">
    <property type="term" value="P:cell migration"/>
    <property type="evidence" value="ECO:0007669"/>
    <property type="project" value="TreeGrafter"/>
</dbReference>
<evidence type="ECO:0000256" key="15">
    <source>
        <dbReference type="SAM" id="Phobius"/>
    </source>
</evidence>
<dbReference type="GO" id="GO:0045296">
    <property type="term" value="F:cadherin binding"/>
    <property type="evidence" value="ECO:0007669"/>
    <property type="project" value="TreeGrafter"/>
</dbReference>
<evidence type="ECO:0000256" key="5">
    <source>
        <dbReference type="ARBA" id="ARBA00022729"/>
    </source>
</evidence>
<feature type="domain" description="Cadherin" evidence="17">
    <location>
        <begin position="489"/>
        <end position="596"/>
    </location>
</feature>
<keyword evidence="9 15" id="KW-1133">Transmembrane helix</keyword>
<dbReference type="InterPro" id="IPR002126">
    <property type="entry name" value="Cadherin-like_dom"/>
</dbReference>
<dbReference type="Proteomes" id="UP001178461">
    <property type="component" value="Chromosome 8"/>
</dbReference>
<dbReference type="CDD" id="cd11304">
    <property type="entry name" value="Cadherin_repeat"/>
    <property type="match status" value="3"/>
</dbReference>
<evidence type="ECO:0000256" key="1">
    <source>
        <dbReference type="ARBA" id="ARBA00004251"/>
    </source>
</evidence>
<evidence type="ECO:0000256" key="4">
    <source>
        <dbReference type="ARBA" id="ARBA00022723"/>
    </source>
</evidence>
<evidence type="ECO:0000256" key="9">
    <source>
        <dbReference type="ARBA" id="ARBA00022989"/>
    </source>
</evidence>
<dbReference type="FunFam" id="4.10.900.10:FF:000001">
    <property type="entry name" value="Cadherin 2"/>
    <property type="match status" value="1"/>
</dbReference>
<dbReference type="Pfam" id="PF08758">
    <property type="entry name" value="Cadherin_pro"/>
    <property type="match status" value="1"/>
</dbReference>
<evidence type="ECO:0000256" key="7">
    <source>
        <dbReference type="ARBA" id="ARBA00022837"/>
    </source>
</evidence>
<dbReference type="GO" id="GO:0008013">
    <property type="term" value="F:beta-catenin binding"/>
    <property type="evidence" value="ECO:0007669"/>
    <property type="project" value="TreeGrafter"/>
</dbReference>
<dbReference type="FunFam" id="2.60.40.60:FF:000011">
    <property type="entry name" value="Cadherin 1"/>
    <property type="match status" value="1"/>
</dbReference>
<dbReference type="GO" id="GO:0005912">
    <property type="term" value="C:adherens junction"/>
    <property type="evidence" value="ECO:0007669"/>
    <property type="project" value="TreeGrafter"/>
</dbReference>
<dbReference type="CDD" id="cd00031">
    <property type="entry name" value="CA_like"/>
    <property type="match status" value="1"/>
</dbReference>
<comment type="subcellular location">
    <subcellularLocation>
        <location evidence="1 13">Cell membrane</location>
        <topology evidence="1 13">Single-pass type I membrane protein</topology>
    </subcellularLocation>
</comment>
<evidence type="ECO:0000256" key="6">
    <source>
        <dbReference type="ARBA" id="ARBA00022737"/>
    </source>
</evidence>
<evidence type="ECO:0000313" key="19">
    <source>
        <dbReference type="Proteomes" id="UP001178461"/>
    </source>
</evidence>
<keyword evidence="19" id="KW-1185">Reference proteome</keyword>
<evidence type="ECO:0000256" key="12">
    <source>
        <dbReference type="PROSITE-ProRule" id="PRU00043"/>
    </source>
</evidence>
<feature type="domain" description="Cadherin" evidence="17">
    <location>
        <begin position="156"/>
        <end position="263"/>
    </location>
</feature>
<dbReference type="GO" id="GO:0016342">
    <property type="term" value="C:catenin complex"/>
    <property type="evidence" value="ECO:0007669"/>
    <property type="project" value="TreeGrafter"/>
</dbReference>
<feature type="domain" description="Cadherin" evidence="17">
    <location>
        <begin position="595"/>
        <end position="708"/>
    </location>
</feature>
<dbReference type="FunFam" id="2.60.40.60:FF:000022">
    <property type="entry name" value="Cadherin 2"/>
    <property type="match status" value="1"/>
</dbReference>
<dbReference type="Gene3D" id="2.60.40.60">
    <property type="entry name" value="Cadherins"/>
    <property type="match status" value="6"/>
</dbReference>
<keyword evidence="8 13" id="KW-0130">Cell adhesion</keyword>
<dbReference type="Pfam" id="PF00028">
    <property type="entry name" value="Cadherin"/>
    <property type="match status" value="4"/>
</dbReference>
<dbReference type="EMBL" id="OX395133">
    <property type="protein sequence ID" value="CAI5782300.1"/>
    <property type="molecule type" value="Genomic_DNA"/>
</dbReference>
<dbReference type="GO" id="GO:0005737">
    <property type="term" value="C:cytoplasm"/>
    <property type="evidence" value="ECO:0007669"/>
    <property type="project" value="TreeGrafter"/>
</dbReference>